<feature type="transmembrane region" description="Helical" evidence="8">
    <location>
        <begin position="18"/>
        <end position="36"/>
    </location>
</feature>
<name>A0A4R3MK83_9FIRM</name>
<keyword evidence="4 8" id="KW-1278">Translocase</keyword>
<dbReference type="PANTHER" id="PTHR30586:SF0">
    <property type="entry name" value="ION-TRANSLOCATING OXIDOREDUCTASE COMPLEX SUBUNIT E"/>
    <property type="match status" value="1"/>
</dbReference>
<dbReference type="EC" id="7.-.-.-" evidence="8"/>
<reference evidence="9 10" key="1">
    <citation type="submission" date="2019-03" db="EMBL/GenBank/DDBJ databases">
        <title>Genomic Encyclopedia of Type Strains, Phase IV (KMG-IV): sequencing the most valuable type-strain genomes for metagenomic binning, comparative biology and taxonomic classification.</title>
        <authorList>
            <person name="Goeker M."/>
        </authorList>
    </citation>
    <scope>NUCLEOTIDE SEQUENCE [LARGE SCALE GENOMIC DNA]</scope>
    <source>
        <strain evidence="9 10">DSM 24629</strain>
    </source>
</reference>
<keyword evidence="6 8" id="KW-1133">Transmembrane helix</keyword>
<dbReference type="InterPro" id="IPR010968">
    <property type="entry name" value="RnfE"/>
</dbReference>
<keyword evidence="3 8" id="KW-0812">Transmembrane</keyword>
<dbReference type="PANTHER" id="PTHR30586">
    <property type="entry name" value="ELECTRON TRANSPORT COMPLEX PROTEIN RNFE"/>
    <property type="match status" value="1"/>
</dbReference>
<dbReference type="OrthoDB" id="9790976at2"/>
<dbReference type="Pfam" id="PF02508">
    <property type="entry name" value="Rnf-Nqr"/>
    <property type="match status" value="1"/>
</dbReference>
<organism evidence="9 10">
    <name type="scientific">Natranaerovirga pectinivora</name>
    <dbReference type="NCBI Taxonomy" id="682400"/>
    <lineage>
        <taxon>Bacteria</taxon>
        <taxon>Bacillati</taxon>
        <taxon>Bacillota</taxon>
        <taxon>Clostridia</taxon>
        <taxon>Lachnospirales</taxon>
        <taxon>Natranaerovirgaceae</taxon>
        <taxon>Natranaerovirga</taxon>
    </lineage>
</organism>
<dbReference type="EMBL" id="SMAL01000004">
    <property type="protein sequence ID" value="TCT14977.1"/>
    <property type="molecule type" value="Genomic_DNA"/>
</dbReference>
<evidence type="ECO:0000256" key="5">
    <source>
        <dbReference type="ARBA" id="ARBA00022982"/>
    </source>
</evidence>
<dbReference type="RefSeq" id="WP_132251858.1">
    <property type="nucleotide sequence ID" value="NZ_SMAL01000004.1"/>
</dbReference>
<feature type="transmembrane region" description="Helical" evidence="8">
    <location>
        <begin position="151"/>
        <end position="171"/>
    </location>
</feature>
<evidence type="ECO:0000256" key="3">
    <source>
        <dbReference type="ARBA" id="ARBA00022692"/>
    </source>
</evidence>
<feature type="transmembrane region" description="Helical" evidence="8">
    <location>
        <begin position="124"/>
        <end position="144"/>
    </location>
</feature>
<evidence type="ECO:0000256" key="6">
    <source>
        <dbReference type="ARBA" id="ARBA00022989"/>
    </source>
</evidence>
<dbReference type="GO" id="GO:0012505">
    <property type="term" value="C:endomembrane system"/>
    <property type="evidence" value="ECO:0007669"/>
    <property type="project" value="UniProtKB-SubCell"/>
</dbReference>
<comment type="caution">
    <text evidence="9">The sequence shown here is derived from an EMBL/GenBank/DDBJ whole genome shotgun (WGS) entry which is preliminary data.</text>
</comment>
<dbReference type="PIRSF" id="PIRSF006102">
    <property type="entry name" value="NQR_DE"/>
    <property type="match status" value="1"/>
</dbReference>
<dbReference type="GO" id="GO:0005886">
    <property type="term" value="C:plasma membrane"/>
    <property type="evidence" value="ECO:0007669"/>
    <property type="project" value="UniProtKB-SubCell"/>
</dbReference>
<feature type="transmembrane region" description="Helical" evidence="8">
    <location>
        <begin position="43"/>
        <end position="63"/>
    </location>
</feature>
<dbReference type="GO" id="GO:0022900">
    <property type="term" value="P:electron transport chain"/>
    <property type="evidence" value="ECO:0007669"/>
    <property type="project" value="UniProtKB-UniRule"/>
</dbReference>
<sequence length="223" mass="23846">MNGFINRLKTGIFTENPIFIQILGMCPTLAVTTSAYNGMGMGLATMAVLIAANFVISLLRNIIPNKVRIPAFIVVIASFVTMIDLILAGYIPNLHDQLGIFIPLIVVNCVILGRAEAYASKNKLLPAVFDGVGMGLGFTLALTLIGAVRELLGAGAIFGFEVMNAITGFIYNLLGDGQLFGLQVIGEQFEAIGIFVLAPGAFFVLGFLLAIFNNIKNKKMKKA</sequence>
<keyword evidence="2 8" id="KW-0813">Transport</keyword>
<feature type="transmembrane region" description="Helical" evidence="8">
    <location>
        <begin position="69"/>
        <end position="91"/>
    </location>
</feature>
<feature type="transmembrane region" description="Helical" evidence="8">
    <location>
        <begin position="191"/>
        <end position="212"/>
    </location>
</feature>
<evidence type="ECO:0000313" key="9">
    <source>
        <dbReference type="EMBL" id="TCT14977.1"/>
    </source>
</evidence>
<keyword evidence="5 8" id="KW-0249">Electron transport</keyword>
<keyword evidence="10" id="KW-1185">Reference proteome</keyword>
<evidence type="ECO:0000256" key="7">
    <source>
        <dbReference type="ARBA" id="ARBA00023136"/>
    </source>
</evidence>
<comment type="subunit">
    <text evidence="8">The complex is composed of six subunits: RnfA, RnfB, RnfC, RnfD, RnfE and RnfG.</text>
</comment>
<gene>
    <name evidence="8" type="primary">rnfE</name>
    <name evidence="9" type="ORF">EDC18_104127</name>
</gene>
<dbReference type="NCBIfam" id="TIGR01948">
    <property type="entry name" value="rnfE"/>
    <property type="match status" value="1"/>
</dbReference>
<comment type="subcellular location">
    <subcellularLocation>
        <location evidence="8">Cell membrane</location>
        <topology evidence="8">Multi-pass membrane protein</topology>
    </subcellularLocation>
    <subcellularLocation>
        <location evidence="1">Endomembrane system</location>
        <topology evidence="1">Multi-pass membrane protein</topology>
    </subcellularLocation>
</comment>
<dbReference type="InterPro" id="IPR003667">
    <property type="entry name" value="NqrDE/RnfAE"/>
</dbReference>
<evidence type="ECO:0000256" key="2">
    <source>
        <dbReference type="ARBA" id="ARBA00022448"/>
    </source>
</evidence>
<dbReference type="Proteomes" id="UP000294902">
    <property type="component" value="Unassembled WGS sequence"/>
</dbReference>
<keyword evidence="8" id="KW-1003">Cell membrane</keyword>
<evidence type="ECO:0000256" key="1">
    <source>
        <dbReference type="ARBA" id="ARBA00004127"/>
    </source>
</evidence>
<accession>A0A4R3MK83</accession>
<keyword evidence="7 8" id="KW-0472">Membrane</keyword>
<evidence type="ECO:0000256" key="8">
    <source>
        <dbReference type="HAMAP-Rule" id="MF_00478"/>
    </source>
</evidence>
<evidence type="ECO:0000313" key="10">
    <source>
        <dbReference type="Proteomes" id="UP000294902"/>
    </source>
</evidence>
<dbReference type="NCBIfam" id="NF009070">
    <property type="entry name" value="PRK12405.1"/>
    <property type="match status" value="1"/>
</dbReference>
<proteinExistence type="inferred from homology"/>
<protein>
    <recommendedName>
        <fullName evidence="8">Ion-translocating oxidoreductase complex subunit E</fullName>
        <ecNumber evidence="8">7.-.-.-</ecNumber>
    </recommendedName>
    <alternativeName>
        <fullName evidence="8">Rnf electron transport complex subunit E</fullName>
    </alternativeName>
</protein>
<dbReference type="AlphaFoldDB" id="A0A4R3MK83"/>
<comment type="function">
    <text evidence="8">Part of a membrane-bound complex that couples electron transfer with translocation of ions across the membrane.</text>
</comment>
<dbReference type="HAMAP" id="MF_00478">
    <property type="entry name" value="RsxE_RnfE"/>
    <property type="match status" value="1"/>
</dbReference>
<comment type="similarity">
    <text evidence="8">Belongs to the NqrDE/RnfAE family.</text>
</comment>
<evidence type="ECO:0000256" key="4">
    <source>
        <dbReference type="ARBA" id="ARBA00022967"/>
    </source>
</evidence>